<gene>
    <name evidence="1" type="ORF">PG999_010824</name>
</gene>
<dbReference type="InterPro" id="IPR008928">
    <property type="entry name" value="6-hairpin_glycosidase_sf"/>
</dbReference>
<dbReference type="Proteomes" id="UP001392437">
    <property type="component" value="Unassembled WGS sequence"/>
</dbReference>
<accession>A0AAW0QB88</accession>
<evidence type="ECO:0000313" key="1">
    <source>
        <dbReference type="EMBL" id="KAK8100450.1"/>
    </source>
</evidence>
<dbReference type="EMBL" id="JAQQWP010000009">
    <property type="protein sequence ID" value="KAK8100450.1"/>
    <property type="molecule type" value="Genomic_DNA"/>
</dbReference>
<name>A0AAW0QB88_9PEZI</name>
<dbReference type="AlphaFoldDB" id="A0AAW0QB88"/>
<protein>
    <recommendedName>
        <fullName evidence="3">DUF1680 family protein</fullName>
    </recommendedName>
</protein>
<comment type="caution">
    <text evidence="1">The sequence shown here is derived from an EMBL/GenBank/DDBJ whole genome shotgun (WGS) entry which is preliminary data.</text>
</comment>
<evidence type="ECO:0008006" key="3">
    <source>
        <dbReference type="Google" id="ProtNLM"/>
    </source>
</evidence>
<reference evidence="1 2" key="1">
    <citation type="submission" date="2023-01" db="EMBL/GenBank/DDBJ databases">
        <title>Analysis of 21 Apiospora genomes using comparative genomics revels a genus with tremendous synthesis potential of carbohydrate active enzymes and secondary metabolites.</title>
        <authorList>
            <person name="Sorensen T."/>
        </authorList>
    </citation>
    <scope>NUCLEOTIDE SEQUENCE [LARGE SCALE GENOMIC DNA]</scope>
    <source>
        <strain evidence="1 2">CBS 117206</strain>
    </source>
</reference>
<sequence>MGAATSVKSLESEGTLLPMLLSPLPLNSIKPAGWLQGELQACADGLPGHLWDFYNIVKDSTWLYPPGSARGHDYSSLNEALPYWFNGIVPLAYTLGDERLKSQAHQAAKTILDLQSDDGWFGPEVKGRRNFWGRTPFLLGLTQLAEAEPTWTAPIVNALRKFMRLTNSMLLDDGLGYTRCPDNVNCSWGQVRYADLIIIMQWLLDHHPSDQDTIIWQNMKMLYELTPFNWDDWYIEGVYQQVVKTPNKSNPLYPFIHGVNVGQGLKTFAVIRRFTFNETLVQTTRDAVNWTFKFHSSPSGSILADDYTQDLHPWRGSELCTAVETGFSLAYLYQALGDNSYADRAERIYFNALPVMFTSDYWAHQYTDQPNGPWGIEGLGKDIFTSARAGNATTWGLEPQKPCCTVNSPQGWAKFAARSWSKLGETGLVHSLLGPSTISTFLGNEAVSIICKSEYPFHDVLDYTVESGRPVDLYIRVPAWYVPSRSCFTVNGGSPSALSPDNYTGLQKIPLAAGMTTLGVTVGADIRIEERENKAVSIYVGNVLYALDVGFDRSPLASVSTQQPRPPQSKDYEFRNSLPWNVAIDPSTLLYHPWNTNGGGREQSPFNYINTPTWISVRGCEIEWPLLLEENGSTTPGEVPTTVICTSGANEYRLVPLGAAKVHMTELPIVDVSKI</sequence>
<keyword evidence="2" id="KW-1185">Reference proteome</keyword>
<organism evidence="1 2">
    <name type="scientific">Apiospora kogelbergensis</name>
    <dbReference type="NCBI Taxonomy" id="1337665"/>
    <lineage>
        <taxon>Eukaryota</taxon>
        <taxon>Fungi</taxon>
        <taxon>Dikarya</taxon>
        <taxon>Ascomycota</taxon>
        <taxon>Pezizomycotina</taxon>
        <taxon>Sordariomycetes</taxon>
        <taxon>Xylariomycetidae</taxon>
        <taxon>Amphisphaeriales</taxon>
        <taxon>Apiosporaceae</taxon>
        <taxon>Apiospora</taxon>
    </lineage>
</organism>
<dbReference type="SUPFAM" id="SSF48208">
    <property type="entry name" value="Six-hairpin glycosidases"/>
    <property type="match status" value="1"/>
</dbReference>
<evidence type="ECO:0000313" key="2">
    <source>
        <dbReference type="Proteomes" id="UP001392437"/>
    </source>
</evidence>
<proteinExistence type="predicted"/>
<dbReference type="GO" id="GO:0005975">
    <property type="term" value="P:carbohydrate metabolic process"/>
    <property type="evidence" value="ECO:0007669"/>
    <property type="project" value="InterPro"/>
</dbReference>